<feature type="domain" description="DDE-1" evidence="2">
    <location>
        <begin position="363"/>
        <end position="476"/>
    </location>
</feature>
<evidence type="ECO:0000313" key="3">
    <source>
        <dbReference type="EMBL" id="CAE0371889.1"/>
    </source>
</evidence>
<dbReference type="AlphaFoldDB" id="A0A7S3K1D4"/>
<evidence type="ECO:0000259" key="2">
    <source>
        <dbReference type="Pfam" id="PF03184"/>
    </source>
</evidence>
<reference evidence="3" key="1">
    <citation type="submission" date="2021-01" db="EMBL/GenBank/DDBJ databases">
        <authorList>
            <person name="Corre E."/>
            <person name="Pelletier E."/>
            <person name="Niang G."/>
            <person name="Scheremetjew M."/>
            <person name="Finn R."/>
            <person name="Kale V."/>
            <person name="Holt S."/>
            <person name="Cochrane G."/>
            <person name="Meng A."/>
            <person name="Brown T."/>
            <person name="Cohen L."/>
        </authorList>
    </citation>
    <scope>NUCLEOTIDE SEQUENCE</scope>
    <source>
        <strain evidence="3">CCMP1510</strain>
    </source>
</reference>
<accession>A0A7S3K1D4</accession>
<name>A0A7S3K1D4_9STRA</name>
<gene>
    <name evidence="3" type="ORF">ALAG00032_LOCUS12671</name>
</gene>
<organism evidence="3">
    <name type="scientific">Aureoumbra lagunensis</name>
    <dbReference type="NCBI Taxonomy" id="44058"/>
    <lineage>
        <taxon>Eukaryota</taxon>
        <taxon>Sar</taxon>
        <taxon>Stramenopiles</taxon>
        <taxon>Ochrophyta</taxon>
        <taxon>Pelagophyceae</taxon>
        <taxon>Pelagomonadales</taxon>
        <taxon>Aureoumbra</taxon>
    </lineage>
</organism>
<feature type="region of interest" description="Disordered" evidence="1">
    <location>
        <begin position="32"/>
        <end position="52"/>
    </location>
</feature>
<sequence length="701" mass="80105">MVITATKRLKGRISPRKKKTGGLPMVIRKPAIANGRPRKSAREKRADAKTKKKRIFNSTTAKADYDKKKKQHEIFTLAIAFCDHHGVKAKKCLSSNPEWAEFISVQQLKDRLNGKVTFNADGIIHQRKDQSLLTPIEEASLVKWIQDCNTARNAKSRYEIGLKIREILKARYIQNKKGGRKHVEFNEFSKNVYLGAMPSKRFFTGFFGRHPEISLKRQEKLEAKRASMTNEDMVEEHFRGVYGMIAELKDAGIMDENGLILDPRRIVNLDETPAFVDFADNKGNAKTKRVAGKDDKCIGVSTENRECNTVTMCWGLDGFNYGPQIIVAKKTITEGLAVDALKVFKDEIHEEFHCSTFGIISNTQYGVQTGDTFLDYLKKLDRELSARGINEEVVVLSDSHASRKDVRVLQYAKDHRMRLFFEPPQTSHFLQSLDQYNRQFHCRYNKAKNNLKKQLDRNMNTGDFISLVARIWKDWSSVDDRINSFAQVGILQNRVAPENIDRSQFYVQPPPKEVQKVNTTIASPVGVEKESAEYWQEKYAQAQKIIEAQANREVDPAEAGIMRVEQRQNKTKVSKVRITDSYGSANMSDLLGKRKRQQDERKNQEIIKKQRRDQIAQRKAKEDSTFQTLYAAWTRCKSGCICALGDGKSCDASKLVYCEYCNQLKKKICNSKSCKDKRAAAECNAMQIEADDDDDDDDDDI</sequence>
<protein>
    <recommendedName>
        <fullName evidence="2">DDE-1 domain-containing protein</fullName>
    </recommendedName>
</protein>
<proteinExistence type="predicted"/>
<dbReference type="Pfam" id="PF03184">
    <property type="entry name" value="DDE_1"/>
    <property type="match status" value="1"/>
</dbReference>
<dbReference type="GO" id="GO:0003676">
    <property type="term" value="F:nucleic acid binding"/>
    <property type="evidence" value="ECO:0007669"/>
    <property type="project" value="InterPro"/>
</dbReference>
<dbReference type="InterPro" id="IPR004875">
    <property type="entry name" value="DDE_SF_endonuclease_dom"/>
</dbReference>
<dbReference type="EMBL" id="HBIJ01019333">
    <property type="protein sequence ID" value="CAE0371889.1"/>
    <property type="molecule type" value="Transcribed_RNA"/>
</dbReference>
<evidence type="ECO:0000256" key="1">
    <source>
        <dbReference type="SAM" id="MobiDB-lite"/>
    </source>
</evidence>